<dbReference type="Proteomes" id="UP000094974">
    <property type="component" value="Unassembled WGS sequence"/>
</dbReference>
<comment type="caution">
    <text evidence="1">The sequence shown here is derived from an EMBL/GenBank/DDBJ whole genome shotgun (WGS) entry which is preliminary data.</text>
</comment>
<gene>
    <name evidence="1" type="ORF">A7312_17125</name>
</gene>
<organism evidence="1 2">
    <name type="scientific">Paenibacillus polymyxa</name>
    <name type="common">Bacillus polymyxa</name>
    <dbReference type="NCBI Taxonomy" id="1406"/>
    <lineage>
        <taxon>Bacteria</taxon>
        <taxon>Bacillati</taxon>
        <taxon>Bacillota</taxon>
        <taxon>Bacilli</taxon>
        <taxon>Bacillales</taxon>
        <taxon>Paenibacillaceae</taxon>
        <taxon>Paenibacillus</taxon>
    </lineage>
</organism>
<evidence type="ECO:0008006" key="3">
    <source>
        <dbReference type="Google" id="ProtNLM"/>
    </source>
</evidence>
<accession>A0ABX2Z4A6</accession>
<keyword evidence="2" id="KW-1185">Reference proteome</keyword>
<evidence type="ECO:0000313" key="2">
    <source>
        <dbReference type="Proteomes" id="UP000094974"/>
    </source>
</evidence>
<reference evidence="2" key="1">
    <citation type="submission" date="2016-05" db="EMBL/GenBank/DDBJ databases">
        <title>Whole genome shotgun sequencing of cultured foodborne pathogen.</title>
        <authorList>
            <person name="Zheng J."/>
            <person name="Timme R."/>
            <person name="Allard M."/>
            <person name="Strain E."/>
            <person name="Luo Y."/>
            <person name="Brown E."/>
        </authorList>
    </citation>
    <scope>NUCLEOTIDE SEQUENCE [LARGE SCALE GENOMIC DNA]</scope>
    <source>
        <strain evidence="2">CFSAN034343</strain>
    </source>
</reference>
<evidence type="ECO:0000313" key="1">
    <source>
        <dbReference type="EMBL" id="ODA06006.1"/>
    </source>
</evidence>
<protein>
    <recommendedName>
        <fullName evidence="3">Transposase</fullName>
    </recommendedName>
</protein>
<name>A0ABX2Z4A6_PAEPO</name>
<proteinExistence type="predicted"/>
<sequence length="59" mass="6706">MVFHMLKSIVGTKIKAQHRGLNLRIKWMAELIRAAFRVKTNGKATILPSPVYGNNLIKM</sequence>
<dbReference type="EMBL" id="LYND01000195">
    <property type="protein sequence ID" value="ODA06006.1"/>
    <property type="molecule type" value="Genomic_DNA"/>
</dbReference>